<dbReference type="EMBL" id="ASHM01053981">
    <property type="protein sequence ID" value="PNX87495.1"/>
    <property type="molecule type" value="Genomic_DNA"/>
</dbReference>
<sequence length="386" mass="44900">SKWNAAMKEELHSIEKNHTWKLVELPPQKKAISVKWMFKLKKDPDGKIVKHKARLVARGFLQQEGIDYTEVYAPVARIETIRLVIAIVSSYNWSLYHMDVKSAFLNGPLEEEVYVLEPPGFEIESEKNKGSDMKMITRHNSRANYKTHNVASIEKFKGRLKNEFEMSDLGKLNYFLELEFHYVSDGIVLHQRKYIADVLKRFHMENCNEVETPMEANLKLSKSEDEQAVDATLFKQVVGSLRFICNTRPDSFDISFDCSKKDPEILEGRSTGYWFRFRNSPISWSSKKQNIVALFSCEADYVKPMRLNVDNKSAISLAKNPIAHGRSKHIETKYHFLRDQVNKEKLTVVHRRTNVQVEDILTKSLRADRFKELRNMLGIVKAERLN</sequence>
<reference evidence="2 3" key="2">
    <citation type="journal article" date="2017" name="Front. Plant Sci.">
        <title>Gene Classification and Mining of Molecular Markers Useful in Red Clover (Trifolium pratense) Breeding.</title>
        <authorList>
            <person name="Istvanek J."/>
            <person name="Dluhosova J."/>
            <person name="Dluhos P."/>
            <person name="Patkova L."/>
            <person name="Nedelnik J."/>
            <person name="Repkova J."/>
        </authorList>
    </citation>
    <scope>NUCLEOTIDE SEQUENCE [LARGE SCALE GENOMIC DNA]</scope>
    <source>
        <strain evidence="3">cv. Tatra</strain>
        <tissue evidence="2">Young leaves</tissue>
    </source>
</reference>
<dbReference type="Pfam" id="PF07727">
    <property type="entry name" value="RVT_2"/>
    <property type="match status" value="2"/>
</dbReference>
<feature type="domain" description="Reverse transcriptase Ty1/copia-type" evidence="1">
    <location>
        <begin position="17"/>
        <end position="130"/>
    </location>
</feature>
<dbReference type="PANTHER" id="PTHR11439:SF515">
    <property type="entry name" value="GAG-POL POLYPROTEIN"/>
    <property type="match status" value="1"/>
</dbReference>
<reference evidence="2 3" key="1">
    <citation type="journal article" date="2014" name="Am. J. Bot.">
        <title>Genome assembly and annotation for red clover (Trifolium pratense; Fabaceae).</title>
        <authorList>
            <person name="Istvanek J."/>
            <person name="Jaros M."/>
            <person name="Krenek A."/>
            <person name="Repkova J."/>
        </authorList>
    </citation>
    <scope>NUCLEOTIDE SEQUENCE [LARGE SCALE GENOMIC DNA]</scope>
    <source>
        <strain evidence="3">cv. Tatra</strain>
        <tissue evidence="2">Young leaves</tissue>
    </source>
</reference>
<comment type="caution">
    <text evidence="2">The sequence shown here is derived from an EMBL/GenBank/DDBJ whole genome shotgun (WGS) entry which is preliminary data.</text>
</comment>
<name>A0A2K3M9N5_TRIPR</name>
<dbReference type="AlphaFoldDB" id="A0A2K3M9N5"/>
<dbReference type="InterPro" id="IPR043502">
    <property type="entry name" value="DNA/RNA_pol_sf"/>
</dbReference>
<evidence type="ECO:0000313" key="2">
    <source>
        <dbReference type="EMBL" id="PNX87495.1"/>
    </source>
</evidence>
<gene>
    <name evidence="2" type="ORF">L195_g043584</name>
</gene>
<protein>
    <recommendedName>
        <fullName evidence="1">Reverse transcriptase Ty1/copia-type domain-containing protein</fullName>
    </recommendedName>
</protein>
<feature type="non-terminal residue" evidence="2">
    <location>
        <position position="1"/>
    </location>
</feature>
<dbReference type="SUPFAM" id="SSF56672">
    <property type="entry name" value="DNA/RNA polymerases"/>
    <property type="match status" value="1"/>
</dbReference>
<dbReference type="CDD" id="cd09272">
    <property type="entry name" value="RNase_HI_RT_Ty1"/>
    <property type="match status" value="1"/>
</dbReference>
<dbReference type="PANTHER" id="PTHR11439">
    <property type="entry name" value="GAG-POL-RELATED RETROTRANSPOSON"/>
    <property type="match status" value="1"/>
</dbReference>
<organism evidence="2 3">
    <name type="scientific">Trifolium pratense</name>
    <name type="common">Red clover</name>
    <dbReference type="NCBI Taxonomy" id="57577"/>
    <lineage>
        <taxon>Eukaryota</taxon>
        <taxon>Viridiplantae</taxon>
        <taxon>Streptophyta</taxon>
        <taxon>Embryophyta</taxon>
        <taxon>Tracheophyta</taxon>
        <taxon>Spermatophyta</taxon>
        <taxon>Magnoliopsida</taxon>
        <taxon>eudicotyledons</taxon>
        <taxon>Gunneridae</taxon>
        <taxon>Pentapetalae</taxon>
        <taxon>rosids</taxon>
        <taxon>fabids</taxon>
        <taxon>Fabales</taxon>
        <taxon>Fabaceae</taxon>
        <taxon>Papilionoideae</taxon>
        <taxon>50 kb inversion clade</taxon>
        <taxon>NPAAA clade</taxon>
        <taxon>Hologalegina</taxon>
        <taxon>IRL clade</taxon>
        <taxon>Trifolieae</taxon>
        <taxon>Trifolium</taxon>
    </lineage>
</organism>
<dbReference type="Proteomes" id="UP000236291">
    <property type="component" value="Unassembled WGS sequence"/>
</dbReference>
<proteinExistence type="predicted"/>
<accession>A0A2K3M9N5</accession>
<evidence type="ECO:0000259" key="1">
    <source>
        <dbReference type="Pfam" id="PF07727"/>
    </source>
</evidence>
<feature type="domain" description="Reverse transcriptase Ty1/copia-type" evidence="1">
    <location>
        <begin position="148"/>
        <end position="215"/>
    </location>
</feature>
<evidence type="ECO:0000313" key="3">
    <source>
        <dbReference type="Proteomes" id="UP000236291"/>
    </source>
</evidence>
<dbReference type="STRING" id="57577.A0A2K3M9N5"/>
<dbReference type="InterPro" id="IPR013103">
    <property type="entry name" value="RVT_2"/>
</dbReference>